<evidence type="ECO:0000259" key="2">
    <source>
        <dbReference type="Pfam" id="PF13568"/>
    </source>
</evidence>
<name>A0A1G4V4J5_9FLAO</name>
<proteinExistence type="predicted"/>
<dbReference type="eggNOG" id="COG3637">
    <property type="taxonomic scope" value="Bacteria"/>
</dbReference>
<evidence type="ECO:0000313" key="3">
    <source>
        <dbReference type="EMBL" id="SCX00136.1"/>
    </source>
</evidence>
<organism evidence="3 4">
    <name type="scientific">Flavobacterium saliperosum</name>
    <dbReference type="NCBI Taxonomy" id="329186"/>
    <lineage>
        <taxon>Bacteria</taxon>
        <taxon>Pseudomonadati</taxon>
        <taxon>Bacteroidota</taxon>
        <taxon>Flavobacteriia</taxon>
        <taxon>Flavobacteriales</taxon>
        <taxon>Flavobacteriaceae</taxon>
        <taxon>Flavobacterium</taxon>
    </lineage>
</organism>
<feature type="chain" id="PRO_5010230563" evidence="1">
    <location>
        <begin position="23"/>
        <end position="196"/>
    </location>
</feature>
<dbReference type="EMBL" id="FMTY01000001">
    <property type="protein sequence ID" value="SCX00136.1"/>
    <property type="molecule type" value="Genomic_DNA"/>
</dbReference>
<evidence type="ECO:0000256" key="1">
    <source>
        <dbReference type="SAM" id="SignalP"/>
    </source>
</evidence>
<accession>A0A1G4V4J5</accession>
<dbReference type="Proteomes" id="UP000182124">
    <property type="component" value="Unassembled WGS sequence"/>
</dbReference>
<reference evidence="3 4" key="1">
    <citation type="submission" date="2016-10" db="EMBL/GenBank/DDBJ databases">
        <authorList>
            <person name="de Groot N.N."/>
        </authorList>
    </citation>
    <scope>NUCLEOTIDE SEQUENCE [LARGE SCALE GENOMIC DNA]</scope>
    <source>
        <strain evidence="3 4">CGMCC 1.3801</strain>
    </source>
</reference>
<feature type="signal peptide" evidence="1">
    <location>
        <begin position="1"/>
        <end position="22"/>
    </location>
</feature>
<keyword evidence="1" id="KW-0732">Signal</keyword>
<feature type="domain" description="Outer membrane protein beta-barrel" evidence="2">
    <location>
        <begin position="22"/>
        <end position="178"/>
    </location>
</feature>
<dbReference type="STRING" id="329186.SAMN02927925_00103"/>
<dbReference type="InterPro" id="IPR025665">
    <property type="entry name" value="Beta-barrel_OMP_2"/>
</dbReference>
<dbReference type="SUPFAM" id="SSF56925">
    <property type="entry name" value="OMPA-like"/>
    <property type="match status" value="1"/>
</dbReference>
<evidence type="ECO:0000313" key="4">
    <source>
        <dbReference type="Proteomes" id="UP000182124"/>
    </source>
</evidence>
<dbReference type="Pfam" id="PF13568">
    <property type="entry name" value="OMP_b-brl_2"/>
    <property type="match status" value="1"/>
</dbReference>
<dbReference type="RefSeq" id="WP_023575192.1">
    <property type="nucleotide sequence ID" value="NZ_CBCSBQ010000013.1"/>
</dbReference>
<sequence>MKTVKFLLAGIVLSAVSVTATAQESGSSIGIKGGLNYTTVTKGDFEEGPDARTSFHIGLVGEIPLIPKVFSIQPEVVYSRQGFEYDNLLGDRMQYKLDYVNFPVLAKLYLFKGLSIEAGPQFGLKVSEKVDYKGENNTPPQENNYNNFDTALAGGVTFNFTGGVFLTGRYTQSLNEVIKDSDAKNKVFQAGIGFKF</sequence>
<gene>
    <name evidence="3" type="ORF">SAMN02927925_00103</name>
</gene>
<dbReference type="AlphaFoldDB" id="A0A1G4V4J5"/>
<protein>
    <submittedName>
        <fullName evidence="3">Outer membrane protein beta-barrel domain-containing protein</fullName>
    </submittedName>
</protein>
<dbReference type="InterPro" id="IPR011250">
    <property type="entry name" value="OMP/PagP_B-barrel"/>
</dbReference>